<name>A0A164VW58_9AGAM</name>
<evidence type="ECO:0000256" key="7">
    <source>
        <dbReference type="ARBA" id="ARBA00035140"/>
    </source>
</evidence>
<evidence type="ECO:0000256" key="2">
    <source>
        <dbReference type="ARBA" id="ARBA00009863"/>
    </source>
</evidence>
<protein>
    <recommendedName>
        <fullName evidence="7">Small ribosomal subunit protein mS29</fullName>
    </recommendedName>
</protein>
<dbReference type="PANTHER" id="PTHR12810:SF0">
    <property type="entry name" value="SMALL RIBOSOMAL SUBUNIT PROTEIN MS29"/>
    <property type="match status" value="1"/>
</dbReference>
<dbReference type="AlphaFoldDB" id="A0A164VW58"/>
<dbReference type="Pfam" id="PF10236">
    <property type="entry name" value="DAP3"/>
    <property type="match status" value="1"/>
</dbReference>
<dbReference type="PRINTS" id="PR01716">
    <property type="entry name" value="DEATHASSOCP3"/>
</dbReference>
<proteinExistence type="inferred from homology"/>
<keyword evidence="9" id="KW-1185">Reference proteome</keyword>
<accession>A0A164VW58</accession>
<comment type="similarity">
    <text evidence="2">Belongs to the mitochondrion-specific ribosomal protein mS29 family.</text>
</comment>
<evidence type="ECO:0000256" key="6">
    <source>
        <dbReference type="ARBA" id="ARBA00023274"/>
    </source>
</evidence>
<keyword evidence="6" id="KW-0687">Ribonucleoprotein</keyword>
<dbReference type="GO" id="GO:0005763">
    <property type="term" value="C:mitochondrial small ribosomal subunit"/>
    <property type="evidence" value="ECO:0007669"/>
    <property type="project" value="TreeGrafter"/>
</dbReference>
<evidence type="ECO:0000256" key="1">
    <source>
        <dbReference type="ARBA" id="ARBA00004173"/>
    </source>
</evidence>
<dbReference type="OrthoDB" id="274828at2759"/>
<dbReference type="STRING" id="1314777.A0A164VW58"/>
<dbReference type="GO" id="GO:0003735">
    <property type="term" value="F:structural constituent of ribosome"/>
    <property type="evidence" value="ECO:0007669"/>
    <property type="project" value="TreeGrafter"/>
</dbReference>
<evidence type="ECO:0000256" key="3">
    <source>
        <dbReference type="ARBA" id="ARBA00022946"/>
    </source>
</evidence>
<dbReference type="InterPro" id="IPR027417">
    <property type="entry name" value="P-loop_NTPase"/>
</dbReference>
<dbReference type="EMBL" id="KV419404">
    <property type="protein sequence ID" value="KZS94522.1"/>
    <property type="molecule type" value="Genomic_DNA"/>
</dbReference>
<keyword evidence="5" id="KW-0496">Mitochondrion</keyword>
<dbReference type="SUPFAM" id="SSF52540">
    <property type="entry name" value="P-loop containing nucleoside triphosphate hydrolases"/>
    <property type="match status" value="1"/>
</dbReference>
<dbReference type="Proteomes" id="UP000076722">
    <property type="component" value="Unassembled WGS sequence"/>
</dbReference>
<evidence type="ECO:0000256" key="5">
    <source>
        <dbReference type="ARBA" id="ARBA00023128"/>
    </source>
</evidence>
<gene>
    <name evidence="8" type="ORF">SISNIDRAFT_473962</name>
</gene>
<dbReference type="PANTHER" id="PTHR12810">
    <property type="entry name" value="MITOCHONDRIAL 28S RIBOSOMAL PROTEIN S29"/>
    <property type="match status" value="1"/>
</dbReference>
<evidence type="ECO:0000313" key="8">
    <source>
        <dbReference type="EMBL" id="KZS94522.1"/>
    </source>
</evidence>
<organism evidence="8 9">
    <name type="scientific">Sistotremastrum niveocremeum HHB9708</name>
    <dbReference type="NCBI Taxonomy" id="1314777"/>
    <lineage>
        <taxon>Eukaryota</taxon>
        <taxon>Fungi</taxon>
        <taxon>Dikarya</taxon>
        <taxon>Basidiomycota</taxon>
        <taxon>Agaricomycotina</taxon>
        <taxon>Agaricomycetes</taxon>
        <taxon>Sistotremastrales</taxon>
        <taxon>Sistotremastraceae</taxon>
        <taxon>Sertulicium</taxon>
        <taxon>Sertulicium niveocremeum</taxon>
    </lineage>
</organism>
<evidence type="ECO:0000313" key="9">
    <source>
        <dbReference type="Proteomes" id="UP000076722"/>
    </source>
</evidence>
<keyword evidence="4" id="KW-0689">Ribosomal protein</keyword>
<dbReference type="GO" id="GO:0006915">
    <property type="term" value="P:apoptotic process"/>
    <property type="evidence" value="ECO:0007669"/>
    <property type="project" value="InterPro"/>
</dbReference>
<dbReference type="InterPro" id="IPR008092">
    <property type="entry name" value="Ribosomal_mS29_met"/>
</dbReference>
<dbReference type="InterPro" id="IPR019368">
    <property type="entry name" value="Ribosomal_mS29"/>
</dbReference>
<keyword evidence="3" id="KW-0809">Transit peptide</keyword>
<sequence>MPISQTNQLPQNIRESRLEPLNFSVFHPKVLKPDTKPRALTFLYEEKDALRTFGVPKNVLFDFRLYQRPLSIVRDVTISTVDRLQTASGRSSASSRFVLEGASGSGKSYTLVQAVEYCYRSDWIVIYIPRAIKLVDSSTPYTYNTRTQTYIQYDAAFQILQRLLTVNRERIEGLTLESTAAYEHLKGLKAGMTLTSLIEMGLKDKTVVMDILAVVMEELGKQKSRPVLLAVDDFQALYQSSQYRDPNYQIIKSYHLSIPRLILEYASSKRQFARGAVVGAISTANPTYPLPLELSEALQITPPTPTGPWSKRSPTYIGYAAGLQPLHVPEQLQLSEAAVLFEVWMKHKTLHTDATDQLFLSKYTEASGNPRQFVHTGLLQTLET</sequence>
<evidence type="ECO:0000256" key="4">
    <source>
        <dbReference type="ARBA" id="ARBA00022980"/>
    </source>
</evidence>
<reference evidence="8 9" key="1">
    <citation type="journal article" date="2016" name="Mol. Biol. Evol.">
        <title>Comparative Genomics of Early-Diverging Mushroom-Forming Fungi Provides Insights into the Origins of Lignocellulose Decay Capabilities.</title>
        <authorList>
            <person name="Nagy L.G."/>
            <person name="Riley R."/>
            <person name="Tritt A."/>
            <person name="Adam C."/>
            <person name="Daum C."/>
            <person name="Floudas D."/>
            <person name="Sun H."/>
            <person name="Yadav J.S."/>
            <person name="Pangilinan J."/>
            <person name="Larsson K.H."/>
            <person name="Matsuura K."/>
            <person name="Barry K."/>
            <person name="Labutti K."/>
            <person name="Kuo R."/>
            <person name="Ohm R.A."/>
            <person name="Bhattacharya S.S."/>
            <person name="Shirouzu T."/>
            <person name="Yoshinaga Y."/>
            <person name="Martin F.M."/>
            <person name="Grigoriev I.V."/>
            <person name="Hibbett D.S."/>
        </authorList>
    </citation>
    <scope>NUCLEOTIDE SEQUENCE [LARGE SCALE GENOMIC DNA]</scope>
    <source>
        <strain evidence="8 9">HHB9708</strain>
    </source>
</reference>
<comment type="subcellular location">
    <subcellularLocation>
        <location evidence="1">Mitochondrion</location>
    </subcellularLocation>
</comment>